<dbReference type="AlphaFoldDB" id="A0A543G4E9"/>
<protein>
    <recommendedName>
        <fullName evidence="2">site-specific DNA-methyltransferase (adenine-specific)</fullName>
        <ecNumber evidence="2">2.1.1.72</ecNumber>
    </recommendedName>
</protein>
<accession>A0A543G4E9</accession>
<dbReference type="PANTHER" id="PTHR13370">
    <property type="entry name" value="RNA METHYLASE-RELATED"/>
    <property type="match status" value="1"/>
</dbReference>
<dbReference type="Pfam" id="PF01555">
    <property type="entry name" value="N6_N4_Mtase"/>
    <property type="match status" value="1"/>
</dbReference>
<organism evidence="8 9">
    <name type="scientific">Flavobacterium branchiophilum</name>
    <dbReference type="NCBI Taxonomy" id="55197"/>
    <lineage>
        <taxon>Bacteria</taxon>
        <taxon>Pseudomonadati</taxon>
        <taxon>Bacteroidota</taxon>
        <taxon>Flavobacteriia</taxon>
        <taxon>Flavobacteriales</taxon>
        <taxon>Flavobacteriaceae</taxon>
        <taxon>Flavobacterium</taxon>
    </lineage>
</organism>
<dbReference type="InterPro" id="IPR029063">
    <property type="entry name" value="SAM-dependent_MTases_sf"/>
</dbReference>
<sequence>MNLNYPNKKTEKEIFDNIPNIELTQLNDSSNFNLLIQSNNLIALKQLILNHNLKGKIDLIYIDPPFATNNIFTITDGRASTISNSSNGTVAYKDTLQGADFIEFIRERLVLLKMLLSEQGSIYLHIDYKIGHYVKIIMDEVFGIQNFRNDITRVKCNPKNFSRKGYGNMKDLILFYSKSDNLIWNEPKTPYTEEDKLKLFPKQDANGRRYTTIPLHAPGETNGKTSQAFKGIFPPQGRHWRSEVSVLEQLDNEGLIEWSNNGNPRRKIYFDEQEGKRMQDIWEFKDPQYPVYPTEKNEDLLDIIIKTSSNENSVVLDCFAGSGTTLKSAQKNGRKWIGIDQSDEAIKAIQNKLNTITEDLFIEKTDYRILTEKESLRPIEY</sequence>
<dbReference type="PANTHER" id="PTHR13370:SF3">
    <property type="entry name" value="TRNA (GUANINE(10)-N2)-METHYLTRANSFERASE HOMOLOG"/>
    <property type="match status" value="1"/>
</dbReference>
<dbReference type="GO" id="GO:0008170">
    <property type="term" value="F:N-methyltransferase activity"/>
    <property type="evidence" value="ECO:0007669"/>
    <property type="project" value="InterPro"/>
</dbReference>
<feature type="domain" description="DNA methylase N-4/N-6" evidence="7">
    <location>
        <begin position="57"/>
        <end position="350"/>
    </location>
</feature>
<evidence type="ECO:0000256" key="3">
    <source>
        <dbReference type="ARBA" id="ARBA00022603"/>
    </source>
</evidence>
<keyword evidence="3 8" id="KW-0489">Methyltransferase</keyword>
<evidence type="ECO:0000256" key="2">
    <source>
        <dbReference type="ARBA" id="ARBA00011900"/>
    </source>
</evidence>
<dbReference type="InterPro" id="IPR002295">
    <property type="entry name" value="N4/N6-MTase_EcoPI_Mod-like"/>
</dbReference>
<evidence type="ECO:0000256" key="1">
    <source>
        <dbReference type="ARBA" id="ARBA00006594"/>
    </source>
</evidence>
<keyword evidence="4 8" id="KW-0808">Transferase</keyword>
<evidence type="ECO:0000256" key="4">
    <source>
        <dbReference type="ARBA" id="ARBA00022679"/>
    </source>
</evidence>
<dbReference type="SUPFAM" id="SSF53335">
    <property type="entry name" value="S-adenosyl-L-methionine-dependent methyltransferases"/>
    <property type="match status" value="1"/>
</dbReference>
<dbReference type="InterPro" id="IPR002052">
    <property type="entry name" value="DNA_methylase_N6_adenine_CS"/>
</dbReference>
<name>A0A543G4E9_9FLAO</name>
<dbReference type="InterPro" id="IPR002941">
    <property type="entry name" value="DNA_methylase_N4/N6"/>
</dbReference>
<dbReference type="Gene3D" id="3.40.50.150">
    <property type="entry name" value="Vaccinia Virus protein VP39"/>
    <property type="match status" value="1"/>
</dbReference>
<comment type="caution">
    <text evidence="8">The sequence shown here is derived from an EMBL/GenBank/DDBJ whole genome shotgun (WGS) entry which is preliminary data.</text>
</comment>
<dbReference type="Proteomes" id="UP000320773">
    <property type="component" value="Unassembled WGS sequence"/>
</dbReference>
<dbReference type="GO" id="GO:0009007">
    <property type="term" value="F:site-specific DNA-methyltransferase (adenine-specific) activity"/>
    <property type="evidence" value="ECO:0007669"/>
    <property type="project" value="UniProtKB-EC"/>
</dbReference>
<dbReference type="GO" id="GO:0032259">
    <property type="term" value="P:methylation"/>
    <property type="evidence" value="ECO:0007669"/>
    <property type="project" value="UniProtKB-KW"/>
</dbReference>
<reference evidence="8 9" key="1">
    <citation type="submission" date="2019-06" db="EMBL/GenBank/DDBJ databases">
        <title>Genomic Encyclopedia of Archaeal and Bacterial Type Strains, Phase II (KMG-II): from individual species to whole genera.</title>
        <authorList>
            <person name="Goeker M."/>
        </authorList>
    </citation>
    <scope>NUCLEOTIDE SEQUENCE [LARGE SCALE GENOMIC DNA]</scope>
    <source>
        <strain evidence="8 9">DSM 24789</strain>
    </source>
</reference>
<dbReference type="EC" id="2.1.1.72" evidence="2"/>
<dbReference type="EMBL" id="VFPJ01000001">
    <property type="protein sequence ID" value="TQM40958.1"/>
    <property type="molecule type" value="Genomic_DNA"/>
</dbReference>
<proteinExistence type="inferred from homology"/>
<gene>
    <name evidence="8" type="ORF">BC670_1883</name>
</gene>
<comment type="catalytic activity">
    <reaction evidence="6">
        <text>a 2'-deoxyadenosine in DNA + S-adenosyl-L-methionine = an N(6)-methyl-2'-deoxyadenosine in DNA + S-adenosyl-L-homocysteine + H(+)</text>
        <dbReference type="Rhea" id="RHEA:15197"/>
        <dbReference type="Rhea" id="RHEA-COMP:12418"/>
        <dbReference type="Rhea" id="RHEA-COMP:12419"/>
        <dbReference type="ChEBI" id="CHEBI:15378"/>
        <dbReference type="ChEBI" id="CHEBI:57856"/>
        <dbReference type="ChEBI" id="CHEBI:59789"/>
        <dbReference type="ChEBI" id="CHEBI:90615"/>
        <dbReference type="ChEBI" id="CHEBI:90616"/>
        <dbReference type="EC" id="2.1.1.72"/>
    </reaction>
</comment>
<evidence type="ECO:0000256" key="6">
    <source>
        <dbReference type="ARBA" id="ARBA00047942"/>
    </source>
</evidence>
<evidence type="ECO:0000256" key="5">
    <source>
        <dbReference type="ARBA" id="ARBA00022691"/>
    </source>
</evidence>
<evidence type="ECO:0000259" key="7">
    <source>
        <dbReference type="Pfam" id="PF01555"/>
    </source>
</evidence>
<dbReference type="GO" id="GO:0005737">
    <property type="term" value="C:cytoplasm"/>
    <property type="evidence" value="ECO:0007669"/>
    <property type="project" value="TreeGrafter"/>
</dbReference>
<dbReference type="PROSITE" id="PS00092">
    <property type="entry name" value="N6_MTASE"/>
    <property type="match status" value="1"/>
</dbReference>
<keyword evidence="5" id="KW-0949">S-adenosyl-L-methionine</keyword>
<comment type="similarity">
    <text evidence="1">Belongs to the N(4)/N(6)-methyltransferase family.</text>
</comment>
<dbReference type="PRINTS" id="PR00506">
    <property type="entry name" value="D21N6MTFRASE"/>
</dbReference>
<dbReference type="GO" id="GO:0003677">
    <property type="term" value="F:DNA binding"/>
    <property type="evidence" value="ECO:0007669"/>
    <property type="project" value="InterPro"/>
</dbReference>
<evidence type="ECO:0000313" key="8">
    <source>
        <dbReference type="EMBL" id="TQM40958.1"/>
    </source>
</evidence>
<dbReference type="RefSeq" id="WP_089081260.1">
    <property type="nucleotide sequence ID" value="NZ_VFPJ01000001.1"/>
</dbReference>
<evidence type="ECO:0000313" key="9">
    <source>
        <dbReference type="Proteomes" id="UP000320773"/>
    </source>
</evidence>